<evidence type="ECO:0000313" key="3">
    <source>
        <dbReference type="Proteomes" id="UP000219439"/>
    </source>
</evidence>
<organism evidence="2 3">
    <name type="scientific">Cohaesibacter gelatinilyticus</name>
    <dbReference type="NCBI Taxonomy" id="372072"/>
    <lineage>
        <taxon>Bacteria</taxon>
        <taxon>Pseudomonadati</taxon>
        <taxon>Pseudomonadota</taxon>
        <taxon>Alphaproteobacteria</taxon>
        <taxon>Hyphomicrobiales</taxon>
        <taxon>Cohaesibacteraceae</taxon>
    </lineage>
</organism>
<evidence type="ECO:0000313" key="2">
    <source>
        <dbReference type="EMBL" id="SNZ06620.1"/>
    </source>
</evidence>
<keyword evidence="3" id="KW-1185">Reference proteome</keyword>
<evidence type="ECO:0000256" key="1">
    <source>
        <dbReference type="SAM" id="Phobius"/>
    </source>
</evidence>
<gene>
    <name evidence="2" type="ORF">SAMN06265368_0482</name>
</gene>
<dbReference type="PROSITE" id="PS51257">
    <property type="entry name" value="PROKAR_LIPOPROTEIN"/>
    <property type="match status" value="1"/>
</dbReference>
<name>A0A285NB08_9HYPH</name>
<keyword evidence="1" id="KW-0472">Membrane</keyword>
<dbReference type="EMBL" id="OBEL01000001">
    <property type="protein sequence ID" value="SNZ06620.1"/>
    <property type="molecule type" value="Genomic_DNA"/>
</dbReference>
<sequence>MKDYLKFYNTLIFLIIFSCFPSTVLSQSRSLDSPQLMDSGEAYLKALRFKRIDHDITYFDPSAPMPALEINALPDPKQRDSNQKNWAGISETWTVTRTMFLVATVVLLTLTISLFVKFGGKITLSSRGEIDNAYSRRRRSKSGGVSLYDDILPLKDIVKLADRREAIIQLSRFALNAAAKLDSVLLQPSWTGRDALRHLVKGQTYAGALSSVVFASEEVQFGGRDISEQEFEALRAEIDPLLKQAEA</sequence>
<dbReference type="Proteomes" id="UP000219439">
    <property type="component" value="Unassembled WGS sequence"/>
</dbReference>
<dbReference type="AlphaFoldDB" id="A0A285NB08"/>
<proteinExistence type="predicted"/>
<reference evidence="2 3" key="1">
    <citation type="submission" date="2017-09" db="EMBL/GenBank/DDBJ databases">
        <authorList>
            <person name="Ehlers B."/>
            <person name="Leendertz F.H."/>
        </authorList>
    </citation>
    <scope>NUCLEOTIDE SEQUENCE [LARGE SCALE GENOMIC DNA]</scope>
    <source>
        <strain evidence="2 3">DSM 18289</strain>
    </source>
</reference>
<evidence type="ECO:0008006" key="4">
    <source>
        <dbReference type="Google" id="ProtNLM"/>
    </source>
</evidence>
<protein>
    <recommendedName>
        <fullName evidence="4">DUF4129 domain-containing protein</fullName>
    </recommendedName>
</protein>
<keyword evidence="1" id="KW-0812">Transmembrane</keyword>
<feature type="transmembrane region" description="Helical" evidence="1">
    <location>
        <begin position="99"/>
        <end position="118"/>
    </location>
</feature>
<keyword evidence="1" id="KW-1133">Transmembrane helix</keyword>
<accession>A0A285NB08</accession>